<evidence type="ECO:0000313" key="1">
    <source>
        <dbReference type="EMBL" id="GFY04630.1"/>
    </source>
</evidence>
<protein>
    <submittedName>
        <fullName evidence="1">Uncharacterized protein</fullName>
    </submittedName>
</protein>
<evidence type="ECO:0000313" key="2">
    <source>
        <dbReference type="Proteomes" id="UP000887159"/>
    </source>
</evidence>
<gene>
    <name evidence="1" type="ORF">TNCV_4417131</name>
</gene>
<organism evidence="1 2">
    <name type="scientific">Trichonephila clavipes</name>
    <name type="common">Golden silk orbweaver</name>
    <name type="synonym">Nephila clavipes</name>
    <dbReference type="NCBI Taxonomy" id="2585209"/>
    <lineage>
        <taxon>Eukaryota</taxon>
        <taxon>Metazoa</taxon>
        <taxon>Ecdysozoa</taxon>
        <taxon>Arthropoda</taxon>
        <taxon>Chelicerata</taxon>
        <taxon>Arachnida</taxon>
        <taxon>Araneae</taxon>
        <taxon>Araneomorphae</taxon>
        <taxon>Entelegynae</taxon>
        <taxon>Araneoidea</taxon>
        <taxon>Nephilidae</taxon>
        <taxon>Trichonephila</taxon>
    </lineage>
</organism>
<accession>A0A8X6S4V4</accession>
<proteinExistence type="predicted"/>
<keyword evidence="2" id="KW-1185">Reference proteome</keyword>
<name>A0A8X6S4V4_TRICX</name>
<sequence>MNDASFSRRDSVGSLVDWSMITSKNPVFHIRLCGCRLVGLREKPRKFRVVRIACFSVRHLTRVISLTNNSSVTRSFLLVIRQPDVSEITHRCPSFSGSAWPMHIPLGMIWFRNCRLVTQTSLFRYDMWIPWTV</sequence>
<comment type="caution">
    <text evidence="1">The sequence shown here is derived from an EMBL/GenBank/DDBJ whole genome shotgun (WGS) entry which is preliminary data.</text>
</comment>
<dbReference type="Proteomes" id="UP000887159">
    <property type="component" value="Unassembled WGS sequence"/>
</dbReference>
<dbReference type="AlphaFoldDB" id="A0A8X6S4V4"/>
<dbReference type="EMBL" id="BMAU01021244">
    <property type="protein sequence ID" value="GFY04630.1"/>
    <property type="molecule type" value="Genomic_DNA"/>
</dbReference>
<reference evidence="1" key="1">
    <citation type="submission" date="2020-08" db="EMBL/GenBank/DDBJ databases">
        <title>Multicomponent nature underlies the extraordinary mechanical properties of spider dragline silk.</title>
        <authorList>
            <person name="Kono N."/>
            <person name="Nakamura H."/>
            <person name="Mori M."/>
            <person name="Yoshida Y."/>
            <person name="Ohtoshi R."/>
            <person name="Malay A.D."/>
            <person name="Moran D.A.P."/>
            <person name="Tomita M."/>
            <person name="Numata K."/>
            <person name="Arakawa K."/>
        </authorList>
    </citation>
    <scope>NUCLEOTIDE SEQUENCE</scope>
</reference>